<protein>
    <submittedName>
        <fullName evidence="1">Unannotated protein</fullName>
    </submittedName>
</protein>
<proteinExistence type="predicted"/>
<organism evidence="1">
    <name type="scientific">freshwater metagenome</name>
    <dbReference type="NCBI Taxonomy" id="449393"/>
    <lineage>
        <taxon>unclassified sequences</taxon>
        <taxon>metagenomes</taxon>
        <taxon>ecological metagenomes</taxon>
    </lineage>
</organism>
<dbReference type="EMBL" id="CAEZVQ010000172">
    <property type="protein sequence ID" value="CAB4642113.1"/>
    <property type="molecule type" value="Genomic_DNA"/>
</dbReference>
<dbReference type="AlphaFoldDB" id="A0A6J6K195"/>
<evidence type="ECO:0000313" key="1">
    <source>
        <dbReference type="EMBL" id="CAB4642113.1"/>
    </source>
</evidence>
<reference evidence="1" key="1">
    <citation type="submission" date="2020-05" db="EMBL/GenBank/DDBJ databases">
        <authorList>
            <person name="Chiriac C."/>
            <person name="Salcher M."/>
            <person name="Ghai R."/>
            <person name="Kavagutti S V."/>
        </authorList>
    </citation>
    <scope>NUCLEOTIDE SEQUENCE</scope>
</reference>
<gene>
    <name evidence="1" type="ORF">UFOPK2086_01087</name>
</gene>
<name>A0A6J6K195_9ZZZZ</name>
<accession>A0A6J6K195</accession>
<sequence length="77" mass="7785">MVATSEYPPALVGAEADGPYEVDPIPVYDGITESAAGVVEVASGRGVPSYVALRVDANAIVAAAFTMSPCKVGWVSA</sequence>